<dbReference type="InterPro" id="IPR014001">
    <property type="entry name" value="Helicase_ATP-bd"/>
</dbReference>
<dbReference type="Pfam" id="PF21010">
    <property type="entry name" value="HA2_C"/>
    <property type="match status" value="1"/>
</dbReference>
<dbReference type="PANTHER" id="PTHR18934:SF91">
    <property type="entry name" value="PRE-MRNA-SPLICING FACTOR ATP-DEPENDENT RNA HELICASE PRP16"/>
    <property type="match status" value="1"/>
</dbReference>
<dbReference type="Gene3D" id="3.40.50.300">
    <property type="entry name" value="P-loop containing nucleotide triphosphate hydrolases"/>
    <property type="match status" value="2"/>
</dbReference>
<dbReference type="InterPro" id="IPR049945">
    <property type="entry name" value="AAA_22"/>
</dbReference>
<evidence type="ECO:0000259" key="11">
    <source>
        <dbReference type="PROSITE" id="PS51192"/>
    </source>
</evidence>
<keyword evidence="14" id="KW-1185">Reference proteome</keyword>
<feature type="compositionally biased region" description="Basic and acidic residues" evidence="10">
    <location>
        <begin position="249"/>
        <end position="261"/>
    </location>
</feature>
<feature type="compositionally biased region" description="Basic and acidic residues" evidence="10">
    <location>
        <begin position="387"/>
        <end position="403"/>
    </location>
</feature>
<dbReference type="EC" id="3.6.4.13" evidence="1"/>
<dbReference type="GO" id="GO:0016887">
    <property type="term" value="F:ATP hydrolysis activity"/>
    <property type="evidence" value="ECO:0007669"/>
    <property type="project" value="InterPro"/>
</dbReference>
<comment type="similarity">
    <text evidence="8">Belongs to the DEAD box helicase family. DEAH subfamily. PRP16 sub-subfamily.</text>
</comment>
<dbReference type="Gene3D" id="1.20.120.1080">
    <property type="match status" value="1"/>
</dbReference>
<feature type="domain" description="Helicase ATP-binding" evidence="11">
    <location>
        <begin position="431"/>
        <end position="591"/>
    </location>
</feature>
<dbReference type="Proteomes" id="UP001230188">
    <property type="component" value="Unassembled WGS sequence"/>
</dbReference>
<keyword evidence="3" id="KW-0547">Nucleotide-binding</keyword>
<reference evidence="13" key="1">
    <citation type="submission" date="2023-01" db="EMBL/GenBank/DDBJ databases">
        <title>Metagenome sequencing of chrysophaentin producing Chrysophaeum taylorii.</title>
        <authorList>
            <person name="Davison J."/>
            <person name="Bewley C."/>
        </authorList>
    </citation>
    <scope>NUCLEOTIDE SEQUENCE</scope>
    <source>
        <strain evidence="13">NIES-1699</strain>
    </source>
</reference>
<dbReference type="FunFam" id="3.40.50.300:FF:000615">
    <property type="entry name" value="pre-mRNA-splicing factor ATP-dependent RNA helicase DEAH7"/>
    <property type="match status" value="1"/>
</dbReference>
<dbReference type="GO" id="GO:0006397">
    <property type="term" value="P:mRNA processing"/>
    <property type="evidence" value="ECO:0007669"/>
    <property type="project" value="UniProtKB-KW"/>
</dbReference>
<dbReference type="AlphaFoldDB" id="A0AAD7U755"/>
<dbReference type="PROSITE" id="PS51192">
    <property type="entry name" value="HELICASE_ATP_BIND_1"/>
    <property type="match status" value="1"/>
</dbReference>
<evidence type="ECO:0000313" key="14">
    <source>
        <dbReference type="Proteomes" id="UP001230188"/>
    </source>
</evidence>
<dbReference type="SMART" id="SM00847">
    <property type="entry name" value="HA2"/>
    <property type="match status" value="1"/>
</dbReference>
<keyword evidence="4" id="KW-0378">Hydrolase</keyword>
<evidence type="ECO:0000313" key="13">
    <source>
        <dbReference type="EMBL" id="KAJ8598522.1"/>
    </source>
</evidence>
<feature type="compositionally biased region" description="Acidic residues" evidence="10">
    <location>
        <begin position="229"/>
        <end position="241"/>
    </location>
</feature>
<dbReference type="SMART" id="SM00490">
    <property type="entry name" value="HELICc"/>
    <property type="match status" value="1"/>
</dbReference>
<feature type="compositionally biased region" description="Acidic residues" evidence="10">
    <location>
        <begin position="212"/>
        <end position="222"/>
    </location>
</feature>
<dbReference type="GO" id="GO:0003723">
    <property type="term" value="F:RNA binding"/>
    <property type="evidence" value="ECO:0007669"/>
    <property type="project" value="TreeGrafter"/>
</dbReference>
<dbReference type="Pfam" id="PF13401">
    <property type="entry name" value="AAA_22"/>
    <property type="match status" value="1"/>
</dbReference>
<comment type="caution">
    <text evidence="13">The sequence shown here is derived from an EMBL/GenBank/DDBJ whole genome shotgun (WGS) entry which is preliminary data.</text>
</comment>
<feature type="region of interest" description="Disordered" evidence="10">
    <location>
        <begin position="384"/>
        <end position="407"/>
    </location>
</feature>
<comment type="catalytic activity">
    <reaction evidence="9">
        <text>ATP + H2O = ADP + phosphate + H(+)</text>
        <dbReference type="Rhea" id="RHEA:13065"/>
        <dbReference type="ChEBI" id="CHEBI:15377"/>
        <dbReference type="ChEBI" id="CHEBI:15378"/>
        <dbReference type="ChEBI" id="CHEBI:30616"/>
        <dbReference type="ChEBI" id="CHEBI:43474"/>
        <dbReference type="ChEBI" id="CHEBI:456216"/>
        <dbReference type="EC" id="3.6.4.13"/>
    </reaction>
</comment>
<evidence type="ECO:0000256" key="5">
    <source>
        <dbReference type="ARBA" id="ARBA00022806"/>
    </source>
</evidence>
<evidence type="ECO:0000256" key="10">
    <source>
        <dbReference type="SAM" id="MobiDB-lite"/>
    </source>
</evidence>
<feature type="compositionally biased region" description="Low complexity" evidence="10">
    <location>
        <begin position="1046"/>
        <end position="1055"/>
    </location>
</feature>
<evidence type="ECO:0000256" key="3">
    <source>
        <dbReference type="ARBA" id="ARBA00022741"/>
    </source>
</evidence>
<feature type="region of interest" description="Disordered" evidence="10">
    <location>
        <begin position="189"/>
        <end position="269"/>
    </location>
</feature>
<evidence type="ECO:0000256" key="9">
    <source>
        <dbReference type="ARBA" id="ARBA00047984"/>
    </source>
</evidence>
<dbReference type="GO" id="GO:0003724">
    <property type="term" value="F:RNA helicase activity"/>
    <property type="evidence" value="ECO:0007669"/>
    <property type="project" value="UniProtKB-EC"/>
</dbReference>
<dbReference type="Pfam" id="PF04408">
    <property type="entry name" value="WHD_HA2"/>
    <property type="match status" value="1"/>
</dbReference>
<dbReference type="PROSITE" id="PS51194">
    <property type="entry name" value="HELICASE_CTER"/>
    <property type="match status" value="1"/>
</dbReference>
<evidence type="ECO:0000256" key="2">
    <source>
        <dbReference type="ARBA" id="ARBA00022664"/>
    </source>
</evidence>
<proteinExistence type="inferred from homology"/>
<dbReference type="SUPFAM" id="SSF52540">
    <property type="entry name" value="P-loop containing nucleoside triphosphate hydrolases"/>
    <property type="match status" value="1"/>
</dbReference>
<evidence type="ECO:0000256" key="1">
    <source>
        <dbReference type="ARBA" id="ARBA00012552"/>
    </source>
</evidence>
<feature type="domain" description="Helicase C-terminal" evidence="12">
    <location>
        <begin position="617"/>
        <end position="791"/>
    </location>
</feature>
<protein>
    <recommendedName>
        <fullName evidence="1">RNA helicase</fullName>
        <ecNumber evidence="1">3.6.4.13</ecNumber>
    </recommendedName>
</protein>
<dbReference type="InterPro" id="IPR048333">
    <property type="entry name" value="HA2_WH"/>
</dbReference>
<evidence type="ECO:0000259" key="12">
    <source>
        <dbReference type="PROSITE" id="PS51194"/>
    </source>
</evidence>
<feature type="region of interest" description="Disordered" evidence="10">
    <location>
        <begin position="1044"/>
        <end position="1098"/>
    </location>
</feature>
<sequence>MEGVVEDGGLVDEVAVAVARALKISKNVTLGRKFVALSLEAAEKHQSDKEMMREWFCTQARQVAAVRSEVLDDVLERVVSRVAASSSSSSGFARGGVAQVASESKGGLLKRRQKSPGSGSKSRSLGLDALVKCKPPESSSFSSSSSLGVVRSGLGLDADAWEKPVRLESAKMTSFREFWNPPEFLVGKKKEENSQQQQQQQQQQQVAHENEDSSEEEEEEEEVGKAPDEAFDAEFYVDENEHDASMYPGDEKRWRERETSRKPPVSRVHADQAAWEENRLVTSGAVLPARARLEEEEAGRSSEEARRLVVRQARPPFLTSSGAELMQKQQEAVPTVKDPTSDMAKNARAGSALLRQLRQEKEKRAMRQRFWELGNHNRMGRAVMGDAGKKKTSEEPKKERETVFRSSSAAKTKKKISGEALPVASVREEFLTVVRENQVVVLVGETGSGKTTQVTQYLREDGYSVVACTQPRRVAAMSVAVRVAEEVGCEIGTEVGYAIRFEDVTSASTVIKYLTDGVLLRESLRDPDLDAYGAIVLDEAHERSLNTDVLLGILRDIVTRRRDLKLVVTSATLDAEAFSQFFGGRAPVFRIPGRTFPVETYFAKSVFEDYVDAAVKQILQIHLSLPPGDVLVFMTGQEDVEATCAAVADRVGRVGDDGVPPLLLLPMYSQLPAEMQAKIFEAAREGVRKCVVSTNVAETSLTVDGVKYVVDAGYCKLKVYNPKIGMDALQVTPVSMANAKQRAGRAGRTAPGYCYRLYTERQFKDELLATQVPEIQRANLASVVLLLKSLKVKNILDFRFLDPPPRDNILNSMYQLWVLGALDDAGNLSALGRKMVDFPLDPALAKMLVAARGCSAQVLAIVSTLSVPNIFFRPKDREEESDASREKFFVPESDHLTLLNVYEQWRANSRSDSWCEAHYLQPKALKKAREIETQLEDLVVSKNNDVPLVSCEGDWDVVRRAICSAYFFNAARRRGLCDYVTLLSAVPCHLHPSSALFGMGASPDHVVYHELVMTSREYMKCTTAVEPEWLADLGGIFFSIRNDNPTTTTTTTTTTTKRKRDDAATVPEEARRPPQNSKICEPGRRTAGSRRAPIAGFM</sequence>
<evidence type="ECO:0000256" key="8">
    <source>
        <dbReference type="ARBA" id="ARBA00038040"/>
    </source>
</evidence>
<gene>
    <name evidence="13" type="ORF">CTAYLR_001315</name>
</gene>
<dbReference type="Pfam" id="PF00271">
    <property type="entry name" value="Helicase_C"/>
    <property type="match status" value="1"/>
</dbReference>
<name>A0AAD7U755_9STRA</name>
<evidence type="ECO:0000256" key="6">
    <source>
        <dbReference type="ARBA" id="ARBA00022840"/>
    </source>
</evidence>
<evidence type="ECO:0000256" key="4">
    <source>
        <dbReference type="ARBA" id="ARBA00022801"/>
    </source>
</evidence>
<dbReference type="EMBL" id="JAQMWT010000671">
    <property type="protein sequence ID" value="KAJ8598522.1"/>
    <property type="molecule type" value="Genomic_DNA"/>
</dbReference>
<dbReference type="PANTHER" id="PTHR18934">
    <property type="entry name" value="ATP-DEPENDENT RNA HELICASE"/>
    <property type="match status" value="1"/>
</dbReference>
<dbReference type="InterPro" id="IPR001650">
    <property type="entry name" value="Helicase_C-like"/>
</dbReference>
<dbReference type="PROSITE" id="PS00690">
    <property type="entry name" value="DEAH_ATP_HELICASE"/>
    <property type="match status" value="1"/>
</dbReference>
<keyword evidence="2" id="KW-0507">mRNA processing</keyword>
<evidence type="ECO:0000256" key="7">
    <source>
        <dbReference type="ARBA" id="ARBA00023187"/>
    </source>
</evidence>
<dbReference type="InterPro" id="IPR011709">
    <property type="entry name" value="DEAD-box_helicase_OB_fold"/>
</dbReference>
<keyword evidence="5" id="KW-0347">Helicase</keyword>
<dbReference type="GO" id="GO:0008380">
    <property type="term" value="P:RNA splicing"/>
    <property type="evidence" value="ECO:0007669"/>
    <property type="project" value="UniProtKB-KW"/>
</dbReference>
<dbReference type="InterPro" id="IPR002464">
    <property type="entry name" value="DNA/RNA_helicase_DEAH_CS"/>
</dbReference>
<feature type="compositionally biased region" description="Basic and acidic residues" evidence="10">
    <location>
        <begin position="1059"/>
        <end position="1072"/>
    </location>
</feature>
<keyword evidence="6" id="KW-0067">ATP-binding</keyword>
<dbReference type="InterPro" id="IPR007502">
    <property type="entry name" value="Helicase-assoc_dom"/>
</dbReference>
<dbReference type="Pfam" id="PF07717">
    <property type="entry name" value="OB_NTP_bind"/>
    <property type="match status" value="1"/>
</dbReference>
<accession>A0AAD7U755</accession>
<dbReference type="CDD" id="cd18791">
    <property type="entry name" value="SF2_C_RHA"/>
    <property type="match status" value="1"/>
</dbReference>
<dbReference type="SMART" id="SM00487">
    <property type="entry name" value="DEXDc"/>
    <property type="match status" value="1"/>
</dbReference>
<dbReference type="FunFam" id="3.40.50.300:FF:000007">
    <property type="entry name" value="Pre-mRNA-splicing factor ATP-dependent RNA helicase"/>
    <property type="match status" value="1"/>
</dbReference>
<feature type="compositionally biased region" description="Low complexity" evidence="10">
    <location>
        <begin position="195"/>
        <end position="205"/>
    </location>
</feature>
<keyword evidence="7" id="KW-0508">mRNA splicing</keyword>
<dbReference type="InterPro" id="IPR027417">
    <property type="entry name" value="P-loop_NTPase"/>
</dbReference>
<dbReference type="GO" id="GO:0005524">
    <property type="term" value="F:ATP binding"/>
    <property type="evidence" value="ECO:0007669"/>
    <property type="project" value="UniProtKB-KW"/>
</dbReference>
<organism evidence="13 14">
    <name type="scientific">Chrysophaeum taylorii</name>
    <dbReference type="NCBI Taxonomy" id="2483200"/>
    <lineage>
        <taxon>Eukaryota</taxon>
        <taxon>Sar</taxon>
        <taxon>Stramenopiles</taxon>
        <taxon>Ochrophyta</taxon>
        <taxon>Pelagophyceae</taxon>
        <taxon>Pelagomonadales</taxon>
        <taxon>Pelagomonadaceae</taxon>
        <taxon>Chrysophaeum</taxon>
    </lineage>
</organism>
<feature type="region of interest" description="Disordered" evidence="10">
    <location>
        <begin position="103"/>
        <end position="127"/>
    </location>
</feature>